<feature type="transmembrane region" description="Helical" evidence="6">
    <location>
        <begin position="288"/>
        <end position="313"/>
    </location>
</feature>
<dbReference type="SUPFAM" id="SSF48726">
    <property type="entry name" value="Immunoglobulin"/>
    <property type="match status" value="2"/>
</dbReference>
<evidence type="ECO:0000259" key="8">
    <source>
        <dbReference type="PROSITE" id="PS50853"/>
    </source>
</evidence>
<dbReference type="InterPro" id="IPR013783">
    <property type="entry name" value="Ig-like_fold"/>
</dbReference>
<dbReference type="InterPro" id="IPR036179">
    <property type="entry name" value="Ig-like_dom_sf"/>
</dbReference>
<evidence type="ECO:0000256" key="1">
    <source>
        <dbReference type="ARBA" id="ARBA00004479"/>
    </source>
</evidence>
<dbReference type="SMART" id="SM00408">
    <property type="entry name" value="IGc2"/>
    <property type="match status" value="1"/>
</dbReference>
<reference evidence="9 10" key="1">
    <citation type="submission" date="2022-12" db="EMBL/GenBank/DDBJ databases">
        <title>Chromosome-level genome of Tegillarca granosa.</title>
        <authorList>
            <person name="Kim J."/>
        </authorList>
    </citation>
    <scope>NUCLEOTIDE SEQUENCE [LARGE SCALE GENOMIC DNA]</scope>
    <source>
        <strain evidence="9">Teg-2019</strain>
        <tissue evidence="9">Adductor muscle</tissue>
    </source>
</reference>
<dbReference type="InterPro" id="IPR007110">
    <property type="entry name" value="Ig-like_dom"/>
</dbReference>
<dbReference type="InterPro" id="IPR003599">
    <property type="entry name" value="Ig_sub"/>
</dbReference>
<dbReference type="PROSITE" id="PS50853">
    <property type="entry name" value="FN3"/>
    <property type="match status" value="1"/>
</dbReference>
<name>A0ABQ9EMP2_TEGGR</name>
<sequence>MDQLDPPTFPTVETLGTSFPWVENTLGVLRCTTTLGNPREITYGWLLNSQVINGQTTDTYTIPRLTNVDNELHIQCRVSNLYTRNRPPAEVSNITVLDVQCKYLYNTTSITVQEGDNTSRQCSAIGNPTPTVKWYRGSSQQTSGTGTSATLVFSNIDRNQADTYQCKATATGKQNFESTPPDSPSEFSLAENGTRSVKVTWRRGFNGGHAQTFVIRYNKTVTQETKEITIEDTNQSSNYTVEINELEPDTTYNFWIYSKNVKGNSTLSDNLFVQTLKEPERKSQTGSIGAIVGGITGILTAIITIVVIPFLGYTKILPIIWMEEELMTAYEDLDSRIALSDVSTYQKIRTTKIASTVYEKQVFFIKNDISMHEGLDKTQESDSNTYETVTNEKIAEYPKEKVYVNMAIGMAD</sequence>
<feature type="domain" description="Ig-like" evidence="7">
    <location>
        <begin position="87"/>
        <end position="188"/>
    </location>
</feature>
<evidence type="ECO:0000256" key="2">
    <source>
        <dbReference type="ARBA" id="ARBA00023136"/>
    </source>
</evidence>
<dbReference type="PANTHER" id="PTHR11640">
    <property type="entry name" value="NEPHRIN"/>
    <property type="match status" value="1"/>
</dbReference>
<dbReference type="InterPro" id="IPR036116">
    <property type="entry name" value="FN3_sf"/>
</dbReference>
<dbReference type="PANTHER" id="PTHR11640:SF164">
    <property type="entry name" value="MAM DOMAIN-CONTAINING GLYCOSYLPHOSPHATIDYLINOSITOL ANCHOR PROTEIN 1"/>
    <property type="match status" value="1"/>
</dbReference>
<dbReference type="InterPro" id="IPR051275">
    <property type="entry name" value="Cell_adhesion_signaling"/>
</dbReference>
<protein>
    <submittedName>
        <fullName evidence="9">Uncharacterized protein</fullName>
    </submittedName>
</protein>
<dbReference type="SUPFAM" id="SSF49265">
    <property type="entry name" value="Fibronectin type III"/>
    <property type="match status" value="1"/>
</dbReference>
<organism evidence="9 10">
    <name type="scientific">Tegillarca granosa</name>
    <name type="common">Malaysian cockle</name>
    <name type="synonym">Anadara granosa</name>
    <dbReference type="NCBI Taxonomy" id="220873"/>
    <lineage>
        <taxon>Eukaryota</taxon>
        <taxon>Metazoa</taxon>
        <taxon>Spiralia</taxon>
        <taxon>Lophotrochozoa</taxon>
        <taxon>Mollusca</taxon>
        <taxon>Bivalvia</taxon>
        <taxon>Autobranchia</taxon>
        <taxon>Pteriomorphia</taxon>
        <taxon>Arcoida</taxon>
        <taxon>Arcoidea</taxon>
        <taxon>Arcidae</taxon>
        <taxon>Tegillarca</taxon>
    </lineage>
</organism>
<feature type="domain" description="Fibronectin type-III" evidence="8">
    <location>
        <begin position="183"/>
        <end position="278"/>
    </location>
</feature>
<evidence type="ECO:0000256" key="6">
    <source>
        <dbReference type="SAM" id="Phobius"/>
    </source>
</evidence>
<dbReference type="PROSITE" id="PS50835">
    <property type="entry name" value="IG_LIKE"/>
    <property type="match status" value="2"/>
</dbReference>
<keyword evidence="6" id="KW-1133">Transmembrane helix</keyword>
<keyword evidence="10" id="KW-1185">Reference proteome</keyword>
<evidence type="ECO:0000259" key="7">
    <source>
        <dbReference type="PROSITE" id="PS50835"/>
    </source>
</evidence>
<evidence type="ECO:0000256" key="5">
    <source>
        <dbReference type="ARBA" id="ARBA00023319"/>
    </source>
</evidence>
<dbReference type="InterPro" id="IPR003961">
    <property type="entry name" value="FN3_dom"/>
</dbReference>
<accession>A0ABQ9EMP2</accession>
<keyword evidence="6" id="KW-0812">Transmembrane</keyword>
<dbReference type="CDD" id="cd00063">
    <property type="entry name" value="FN3"/>
    <property type="match status" value="1"/>
</dbReference>
<evidence type="ECO:0000313" key="10">
    <source>
        <dbReference type="Proteomes" id="UP001217089"/>
    </source>
</evidence>
<evidence type="ECO:0000256" key="4">
    <source>
        <dbReference type="ARBA" id="ARBA00023180"/>
    </source>
</evidence>
<evidence type="ECO:0000313" key="9">
    <source>
        <dbReference type="EMBL" id="KAJ8305141.1"/>
    </source>
</evidence>
<dbReference type="SMART" id="SM00060">
    <property type="entry name" value="FN3"/>
    <property type="match status" value="1"/>
</dbReference>
<dbReference type="InterPro" id="IPR003598">
    <property type="entry name" value="Ig_sub2"/>
</dbReference>
<keyword evidence="4" id="KW-0325">Glycoprotein</keyword>
<comment type="caution">
    <text evidence="9">The sequence shown here is derived from an EMBL/GenBank/DDBJ whole genome shotgun (WGS) entry which is preliminary data.</text>
</comment>
<dbReference type="Pfam" id="PF13927">
    <property type="entry name" value="Ig_3"/>
    <property type="match status" value="1"/>
</dbReference>
<dbReference type="SMART" id="SM00409">
    <property type="entry name" value="IG"/>
    <property type="match status" value="1"/>
</dbReference>
<evidence type="ECO:0000256" key="3">
    <source>
        <dbReference type="ARBA" id="ARBA00023157"/>
    </source>
</evidence>
<dbReference type="Gene3D" id="2.60.40.10">
    <property type="entry name" value="Immunoglobulins"/>
    <property type="match status" value="3"/>
</dbReference>
<feature type="domain" description="Ig-like" evidence="7">
    <location>
        <begin position="10"/>
        <end position="80"/>
    </location>
</feature>
<dbReference type="EMBL" id="JARBDR010000852">
    <property type="protein sequence ID" value="KAJ8305141.1"/>
    <property type="molecule type" value="Genomic_DNA"/>
</dbReference>
<gene>
    <name evidence="9" type="ORF">KUTeg_017308</name>
</gene>
<dbReference type="Pfam" id="PF00041">
    <property type="entry name" value="fn3"/>
    <property type="match status" value="1"/>
</dbReference>
<dbReference type="Proteomes" id="UP001217089">
    <property type="component" value="Unassembled WGS sequence"/>
</dbReference>
<keyword evidence="3" id="KW-1015">Disulfide bond</keyword>
<comment type="subcellular location">
    <subcellularLocation>
        <location evidence="1">Membrane</location>
        <topology evidence="1">Single-pass type I membrane protein</topology>
    </subcellularLocation>
</comment>
<keyword evidence="5" id="KW-0393">Immunoglobulin domain</keyword>
<proteinExistence type="predicted"/>
<keyword evidence="2 6" id="KW-0472">Membrane</keyword>